<organism evidence="7 8">
    <name type="scientific">Alkalimarinus alittae</name>
    <dbReference type="NCBI Taxonomy" id="2961619"/>
    <lineage>
        <taxon>Bacteria</taxon>
        <taxon>Pseudomonadati</taxon>
        <taxon>Pseudomonadota</taxon>
        <taxon>Gammaproteobacteria</taxon>
        <taxon>Alteromonadales</taxon>
        <taxon>Alteromonadaceae</taxon>
        <taxon>Alkalimarinus</taxon>
    </lineage>
</organism>
<dbReference type="InterPro" id="IPR029500">
    <property type="entry name" value="QueF"/>
</dbReference>
<evidence type="ECO:0000256" key="4">
    <source>
        <dbReference type="ARBA" id="ARBA00023002"/>
    </source>
</evidence>
<evidence type="ECO:0000259" key="6">
    <source>
        <dbReference type="Pfam" id="PF14819"/>
    </source>
</evidence>
<keyword evidence="4 5" id="KW-0560">Oxidoreductase</keyword>
<dbReference type="Gene3D" id="3.30.1130.10">
    <property type="match status" value="2"/>
</dbReference>
<dbReference type="Proteomes" id="UP001163739">
    <property type="component" value="Chromosome"/>
</dbReference>
<dbReference type="SUPFAM" id="SSF55620">
    <property type="entry name" value="Tetrahydrobiopterin biosynthesis enzymes-like"/>
    <property type="match status" value="1"/>
</dbReference>
<dbReference type="Pfam" id="PF14819">
    <property type="entry name" value="QueF_N"/>
    <property type="match status" value="1"/>
</dbReference>
<evidence type="ECO:0000313" key="8">
    <source>
        <dbReference type="Proteomes" id="UP001163739"/>
    </source>
</evidence>
<evidence type="ECO:0000313" key="7">
    <source>
        <dbReference type="EMBL" id="UZE97677.1"/>
    </source>
</evidence>
<keyword evidence="1 5" id="KW-0963">Cytoplasm</keyword>
<comment type="catalytic activity">
    <reaction evidence="5">
        <text>7-aminomethyl-7-carbaguanine + 2 NADP(+) = 7-cyano-7-carbaguanine + 2 NADPH + 3 H(+)</text>
        <dbReference type="Rhea" id="RHEA:13409"/>
        <dbReference type="ChEBI" id="CHEBI:15378"/>
        <dbReference type="ChEBI" id="CHEBI:45075"/>
        <dbReference type="ChEBI" id="CHEBI:57783"/>
        <dbReference type="ChEBI" id="CHEBI:58349"/>
        <dbReference type="ChEBI" id="CHEBI:58703"/>
        <dbReference type="EC" id="1.7.1.13"/>
    </reaction>
</comment>
<feature type="active site" description="Thioimide intermediate" evidence="5">
    <location>
        <position position="182"/>
    </location>
</feature>
<feature type="binding site" evidence="5">
    <location>
        <begin position="82"/>
        <end position="84"/>
    </location>
    <ligand>
        <name>substrate</name>
    </ligand>
</feature>
<dbReference type="EC" id="1.7.1.13" evidence="5"/>
<feature type="binding site" evidence="5">
    <location>
        <begin position="250"/>
        <end position="251"/>
    </location>
    <ligand>
        <name>NADPH</name>
        <dbReference type="ChEBI" id="CHEBI:57783"/>
    </ligand>
</feature>
<dbReference type="InterPro" id="IPR029139">
    <property type="entry name" value="QueF_N"/>
</dbReference>
<dbReference type="Pfam" id="PF14489">
    <property type="entry name" value="QueF"/>
    <property type="match status" value="1"/>
</dbReference>
<protein>
    <recommendedName>
        <fullName evidence="5">NADPH-dependent 7-cyano-7-deazaguanine reductase</fullName>
        <ecNumber evidence="5">1.7.1.13</ecNumber>
    </recommendedName>
    <alternativeName>
        <fullName evidence="5">7-cyano-7-carbaguanine reductase</fullName>
    </alternativeName>
    <alternativeName>
        <fullName evidence="5">NADPH-dependent nitrile oxidoreductase</fullName>
    </alternativeName>
    <alternativeName>
        <fullName evidence="5">PreQ(0) reductase</fullName>
    </alternativeName>
</protein>
<dbReference type="PIRSF" id="PIRSF004750">
    <property type="entry name" value="Nitrile_oxidored_YqcD_prd"/>
    <property type="match status" value="1"/>
</dbReference>
<dbReference type="EMBL" id="CP100390">
    <property type="protein sequence ID" value="UZE97677.1"/>
    <property type="molecule type" value="Genomic_DNA"/>
</dbReference>
<dbReference type="InterPro" id="IPR043133">
    <property type="entry name" value="GTP-CH-I_C/QueF"/>
</dbReference>
<comment type="function">
    <text evidence="5">Catalyzes the NADPH-dependent reduction of 7-cyano-7-deazaguanine (preQ0) to 7-aminomethyl-7-deazaguanine (preQ1).</text>
</comment>
<comment type="subcellular location">
    <subcellularLocation>
        <location evidence="5">Cytoplasm</location>
    </subcellularLocation>
</comment>
<evidence type="ECO:0000256" key="3">
    <source>
        <dbReference type="ARBA" id="ARBA00022857"/>
    </source>
</evidence>
<keyword evidence="2 5" id="KW-0671">Queuosine biosynthesis</keyword>
<comment type="similarity">
    <text evidence="5">Belongs to the GTP cyclohydrolase I family. QueF type 2 subfamily.</text>
</comment>
<feature type="binding site" evidence="5">
    <location>
        <begin position="84"/>
        <end position="85"/>
    </location>
    <ligand>
        <name>NADPH</name>
        <dbReference type="ChEBI" id="CHEBI:57783"/>
    </ligand>
</feature>
<proteinExistence type="inferred from homology"/>
<sequence length="274" mass="30518">MVDLSNSLLGKSTDYVDQYSPALLYPLPRLDKRDELGIDSSKLPFNGVDIWNSYELSWLAPSGKPQVALVEFSIPCDSPNIIESKSFKLYLNSLNQTVFESTNQLEGVLAKDLSAVAGREVGVNIISLEQGVDLFSGSEQRQLIDSLDIDGFGYEVDASTLTANKGDRVEQQLVSHLLKTNCPVTGQPDWASVLIDYTGNAIDQAGLLRYIVSYRNHQDFHEQCVERIFIDIMARCAPEKLTVYARYTRRGGLDINPLRTTDSSFSGNIRLSRQ</sequence>
<keyword evidence="3 5" id="KW-0521">NADP</keyword>
<gene>
    <name evidence="5 7" type="primary">queF</name>
    <name evidence="7" type="ORF">NKI27_08065</name>
</gene>
<evidence type="ECO:0000256" key="2">
    <source>
        <dbReference type="ARBA" id="ARBA00022785"/>
    </source>
</evidence>
<feature type="binding site" evidence="5">
    <location>
        <begin position="221"/>
        <end position="222"/>
    </location>
    <ligand>
        <name>substrate</name>
    </ligand>
</feature>
<dbReference type="RefSeq" id="WP_265049153.1">
    <property type="nucleotide sequence ID" value="NZ_CP100390.1"/>
</dbReference>
<accession>A0ABY6N6D5</accession>
<feature type="active site" description="Proton donor" evidence="5">
    <location>
        <position position="189"/>
    </location>
</feature>
<reference evidence="7" key="1">
    <citation type="submission" date="2022-06" db="EMBL/GenBank/DDBJ databases">
        <title>Alkalimarinus sp. nov., isolated from gut of a Alitta virens.</title>
        <authorList>
            <person name="Yang A.I."/>
            <person name="Shin N.-R."/>
        </authorList>
    </citation>
    <scope>NUCLEOTIDE SEQUENCE</scope>
    <source>
        <strain evidence="7">A2M4</strain>
    </source>
</reference>
<evidence type="ECO:0000256" key="1">
    <source>
        <dbReference type="ARBA" id="ARBA00022490"/>
    </source>
</evidence>
<dbReference type="NCBIfam" id="TIGR03138">
    <property type="entry name" value="QueF"/>
    <property type="match status" value="1"/>
</dbReference>
<name>A0ABY6N6D5_9ALTE</name>
<dbReference type="PANTHER" id="PTHR34354:SF1">
    <property type="entry name" value="NADPH-DEPENDENT 7-CYANO-7-DEAZAGUANINE REDUCTASE"/>
    <property type="match status" value="1"/>
</dbReference>
<dbReference type="PANTHER" id="PTHR34354">
    <property type="entry name" value="NADPH-DEPENDENT 7-CYANO-7-DEAZAGUANINE REDUCTASE"/>
    <property type="match status" value="1"/>
</dbReference>
<dbReference type="GO" id="GO:0033739">
    <property type="term" value="F:preQ1 synthase activity"/>
    <property type="evidence" value="ECO:0007669"/>
    <property type="project" value="UniProtKB-EC"/>
</dbReference>
<dbReference type="InterPro" id="IPR016428">
    <property type="entry name" value="QueF_type2"/>
</dbReference>
<dbReference type="HAMAP" id="MF_00817">
    <property type="entry name" value="QueF_type2"/>
    <property type="match status" value="1"/>
</dbReference>
<comment type="subunit">
    <text evidence="5">Homodimer.</text>
</comment>
<comment type="pathway">
    <text evidence="5">tRNA modification; tRNA-queuosine biosynthesis.</text>
</comment>
<dbReference type="InterPro" id="IPR050084">
    <property type="entry name" value="NADPH_dep_7-cyano-7-deazaG_red"/>
</dbReference>
<feature type="domain" description="NADPH-dependent 7-cyano-7-deazaguanine reductase N-terminal" evidence="6">
    <location>
        <begin position="15"/>
        <end position="125"/>
    </location>
</feature>
<keyword evidence="8" id="KW-1185">Reference proteome</keyword>
<evidence type="ECO:0000256" key="5">
    <source>
        <dbReference type="HAMAP-Rule" id="MF_00817"/>
    </source>
</evidence>